<gene>
    <name evidence="1" type="ORF">MRB53_031146</name>
</gene>
<dbReference type="EMBL" id="CM056818">
    <property type="protein sequence ID" value="KAJ8622617.1"/>
    <property type="molecule type" value="Genomic_DNA"/>
</dbReference>
<accession>A0ACC2KNC0</accession>
<name>A0ACC2KNC0_PERAE</name>
<keyword evidence="2" id="KW-1185">Reference proteome</keyword>
<sequence length="349" mass="37878">MEKREGSGLNDKTLMADFVENSAGDEDEKAAMEQYFMESPAASADFFDWSLDFSAANAKQSTPKEDEEPAPGPWPPPSSSQKKGAAGVSSSLPLRWSAKRRSLRIRRSPPAVVGPPLPPPPPPSPPPPPARASTRPKLTVRKSTGTVSSTTLRIAPAPAAYPPSSPSPRRTTRRKVTVRKPVSSPAVRIPAVAARKEALGPSPAPSALSPGRSSSASGSSSPGELLPEFYVNRKPWTKTEDEALRNYAAGNKKNWKKIASLLKKWERPYEDCIVRFYTVIRPAGGRGRSRGATTRGDEEEEEELNQENRVAKISADVCEIKKSIMELLAEMNVIGEKVDNILSTITNQK</sequence>
<dbReference type="Proteomes" id="UP001234297">
    <property type="component" value="Chromosome 10"/>
</dbReference>
<proteinExistence type="predicted"/>
<comment type="caution">
    <text evidence="1">The sequence shown here is derived from an EMBL/GenBank/DDBJ whole genome shotgun (WGS) entry which is preliminary data.</text>
</comment>
<evidence type="ECO:0000313" key="1">
    <source>
        <dbReference type="EMBL" id="KAJ8622617.1"/>
    </source>
</evidence>
<protein>
    <submittedName>
        <fullName evidence="1">Uncharacterized protein</fullName>
    </submittedName>
</protein>
<evidence type="ECO:0000313" key="2">
    <source>
        <dbReference type="Proteomes" id="UP001234297"/>
    </source>
</evidence>
<reference evidence="1 2" key="1">
    <citation type="journal article" date="2022" name="Hortic Res">
        <title>A haplotype resolved chromosomal level avocado genome allows analysis of novel avocado genes.</title>
        <authorList>
            <person name="Nath O."/>
            <person name="Fletcher S.J."/>
            <person name="Hayward A."/>
            <person name="Shaw L.M."/>
            <person name="Masouleh A.K."/>
            <person name="Furtado A."/>
            <person name="Henry R.J."/>
            <person name="Mitter N."/>
        </authorList>
    </citation>
    <scope>NUCLEOTIDE SEQUENCE [LARGE SCALE GENOMIC DNA]</scope>
    <source>
        <strain evidence="2">cv. Hass</strain>
    </source>
</reference>
<organism evidence="1 2">
    <name type="scientific">Persea americana</name>
    <name type="common">Avocado</name>
    <dbReference type="NCBI Taxonomy" id="3435"/>
    <lineage>
        <taxon>Eukaryota</taxon>
        <taxon>Viridiplantae</taxon>
        <taxon>Streptophyta</taxon>
        <taxon>Embryophyta</taxon>
        <taxon>Tracheophyta</taxon>
        <taxon>Spermatophyta</taxon>
        <taxon>Magnoliopsida</taxon>
        <taxon>Magnoliidae</taxon>
        <taxon>Laurales</taxon>
        <taxon>Lauraceae</taxon>
        <taxon>Persea</taxon>
    </lineage>
</organism>